<sequence length="169" mass="18215">MLNRETAFHGAIFDIEDVRVRLHDGRVARRQVVAKADGAITIPITDRGTLIMVLQHRVGLLDNPAYPDCEVYEFPAGHVDPGETPAAAAERELLEETGYTAARVIPAGSTATVPSYNTEFGYRFLCVDAALTQTPAPGQFEDVRTAEVTADEVAGFIAGMLRVTVSPEG</sequence>
<dbReference type="CDD" id="cd03424">
    <property type="entry name" value="NUDIX_ADPRase_Nudt5_UGPPase_Nudt14"/>
    <property type="match status" value="1"/>
</dbReference>
<protein>
    <submittedName>
        <fullName evidence="6">NUDIX hydrolase</fullName>
    </submittedName>
</protein>
<dbReference type="GO" id="GO:0019693">
    <property type="term" value="P:ribose phosphate metabolic process"/>
    <property type="evidence" value="ECO:0007669"/>
    <property type="project" value="TreeGrafter"/>
</dbReference>
<dbReference type="InterPro" id="IPR020476">
    <property type="entry name" value="Nudix_hydrolase"/>
</dbReference>
<accession>A0A8I0HQR5</accession>
<dbReference type="InterPro" id="IPR000086">
    <property type="entry name" value="NUDIX_hydrolase_dom"/>
</dbReference>
<evidence type="ECO:0000259" key="5">
    <source>
        <dbReference type="PROSITE" id="PS51462"/>
    </source>
</evidence>
<dbReference type="GO" id="GO:0006753">
    <property type="term" value="P:nucleoside phosphate metabolic process"/>
    <property type="evidence" value="ECO:0007669"/>
    <property type="project" value="TreeGrafter"/>
</dbReference>
<dbReference type="GO" id="GO:0016462">
    <property type="term" value="F:pyrophosphatase activity"/>
    <property type="evidence" value="ECO:0007669"/>
    <property type="project" value="UniProtKB-ARBA"/>
</dbReference>
<evidence type="ECO:0000256" key="4">
    <source>
        <dbReference type="RuleBase" id="RU003476"/>
    </source>
</evidence>
<proteinExistence type="inferred from homology"/>
<reference evidence="6 7" key="1">
    <citation type="submission" date="2020-08" db="EMBL/GenBank/DDBJ databases">
        <title>A Genomic Blueprint of the Chicken Gut Microbiome.</title>
        <authorList>
            <person name="Gilroy R."/>
            <person name="Ravi A."/>
            <person name="Getino M."/>
            <person name="Pursley I."/>
            <person name="Horton D.L."/>
            <person name="Alikhan N.-F."/>
            <person name="Baker D."/>
            <person name="Gharbi K."/>
            <person name="Hall N."/>
            <person name="Watson M."/>
            <person name="Adriaenssens E.M."/>
            <person name="Foster-Nyarko E."/>
            <person name="Jarju S."/>
            <person name="Secka A."/>
            <person name="Antonio M."/>
            <person name="Oren A."/>
            <person name="Chaudhuri R."/>
            <person name="La Ragione R.M."/>
            <person name="Hildebrand F."/>
            <person name="Pallen M.J."/>
        </authorList>
    </citation>
    <scope>NUCLEOTIDE SEQUENCE [LARGE SCALE GENOMIC DNA]</scope>
    <source>
        <strain evidence="6 7">Sa1YVA5</strain>
    </source>
</reference>
<dbReference type="GO" id="GO:0005829">
    <property type="term" value="C:cytosol"/>
    <property type="evidence" value="ECO:0007669"/>
    <property type="project" value="TreeGrafter"/>
</dbReference>
<dbReference type="RefSeq" id="WP_191734534.1">
    <property type="nucleotide sequence ID" value="NZ_JACSPR010000014.1"/>
</dbReference>
<name>A0A8I0HQR5_9CORY</name>
<dbReference type="InterPro" id="IPR015797">
    <property type="entry name" value="NUDIX_hydrolase-like_dom_sf"/>
</dbReference>
<dbReference type="EMBL" id="JACSPR010000014">
    <property type="protein sequence ID" value="MBD8031296.1"/>
    <property type="molecule type" value="Genomic_DNA"/>
</dbReference>
<keyword evidence="3 4" id="KW-0378">Hydrolase</keyword>
<dbReference type="InterPro" id="IPR020084">
    <property type="entry name" value="NUDIX_hydrolase_CS"/>
</dbReference>
<dbReference type="SUPFAM" id="SSF55811">
    <property type="entry name" value="Nudix"/>
    <property type="match status" value="1"/>
</dbReference>
<feature type="domain" description="Nudix hydrolase" evidence="5">
    <location>
        <begin position="35"/>
        <end position="169"/>
    </location>
</feature>
<evidence type="ECO:0000256" key="3">
    <source>
        <dbReference type="ARBA" id="ARBA00022801"/>
    </source>
</evidence>
<organism evidence="6 7">
    <name type="scientific">Corynebacterium gallinarum</name>
    <dbReference type="NCBI Taxonomy" id="2762214"/>
    <lineage>
        <taxon>Bacteria</taxon>
        <taxon>Bacillati</taxon>
        <taxon>Actinomycetota</taxon>
        <taxon>Actinomycetes</taxon>
        <taxon>Mycobacteriales</taxon>
        <taxon>Corynebacteriaceae</taxon>
        <taxon>Corynebacterium</taxon>
    </lineage>
</organism>
<keyword evidence="7" id="KW-1185">Reference proteome</keyword>
<dbReference type="PRINTS" id="PR00502">
    <property type="entry name" value="NUDIXFAMILY"/>
</dbReference>
<evidence type="ECO:0000313" key="6">
    <source>
        <dbReference type="EMBL" id="MBD8031296.1"/>
    </source>
</evidence>
<dbReference type="PROSITE" id="PS00893">
    <property type="entry name" value="NUDIX_BOX"/>
    <property type="match status" value="1"/>
</dbReference>
<evidence type="ECO:0000256" key="1">
    <source>
        <dbReference type="ARBA" id="ARBA00001946"/>
    </source>
</evidence>
<dbReference type="Proteomes" id="UP000650224">
    <property type="component" value="Unassembled WGS sequence"/>
</dbReference>
<comment type="caution">
    <text evidence="6">The sequence shown here is derived from an EMBL/GenBank/DDBJ whole genome shotgun (WGS) entry which is preliminary data.</text>
</comment>
<evidence type="ECO:0000313" key="7">
    <source>
        <dbReference type="Proteomes" id="UP000650224"/>
    </source>
</evidence>
<evidence type="ECO:0000256" key="2">
    <source>
        <dbReference type="ARBA" id="ARBA00005582"/>
    </source>
</evidence>
<dbReference type="PANTHER" id="PTHR11839:SF18">
    <property type="entry name" value="NUDIX HYDROLASE DOMAIN-CONTAINING PROTEIN"/>
    <property type="match status" value="1"/>
</dbReference>
<comment type="similarity">
    <text evidence="2 4">Belongs to the Nudix hydrolase family.</text>
</comment>
<gene>
    <name evidence="6" type="ORF">H9627_13390</name>
</gene>
<comment type="cofactor">
    <cofactor evidence="1">
        <name>Mg(2+)</name>
        <dbReference type="ChEBI" id="CHEBI:18420"/>
    </cofactor>
</comment>
<dbReference type="Gene3D" id="3.90.79.10">
    <property type="entry name" value="Nucleoside Triphosphate Pyrophosphohydrolase"/>
    <property type="match status" value="1"/>
</dbReference>
<dbReference type="PROSITE" id="PS51462">
    <property type="entry name" value="NUDIX"/>
    <property type="match status" value="1"/>
</dbReference>
<dbReference type="PANTHER" id="PTHR11839">
    <property type="entry name" value="UDP/ADP-SUGAR PYROPHOSPHATASE"/>
    <property type="match status" value="1"/>
</dbReference>
<dbReference type="Pfam" id="PF00293">
    <property type="entry name" value="NUDIX"/>
    <property type="match status" value="1"/>
</dbReference>
<dbReference type="AlphaFoldDB" id="A0A8I0HQR5"/>